<evidence type="ECO:0000313" key="2">
    <source>
        <dbReference type="WBParaSite" id="MCU_009033-RA"/>
    </source>
</evidence>
<dbReference type="AlphaFoldDB" id="A0A5K3FJZ6"/>
<accession>A0A5K3FJZ6</accession>
<sequence length="54" mass="5688">MTHASEEVDACAHVLSGLFLHRGNQGNVIGTGSIPWSQRGSRPHAGVQDCGMSQ</sequence>
<protein>
    <submittedName>
        <fullName evidence="2">ABC transporter ATP-binding protein</fullName>
    </submittedName>
</protein>
<name>A0A5K3FJZ6_MESCO</name>
<dbReference type="WBParaSite" id="MCU_009033-RA">
    <property type="protein sequence ID" value="MCU_009033-RA"/>
    <property type="gene ID" value="MCU_009033"/>
</dbReference>
<evidence type="ECO:0000256" key="1">
    <source>
        <dbReference type="SAM" id="MobiDB-lite"/>
    </source>
</evidence>
<feature type="region of interest" description="Disordered" evidence="1">
    <location>
        <begin position="32"/>
        <end position="54"/>
    </location>
</feature>
<organism evidence="2">
    <name type="scientific">Mesocestoides corti</name>
    <name type="common">Flatworm</name>
    <dbReference type="NCBI Taxonomy" id="53468"/>
    <lineage>
        <taxon>Eukaryota</taxon>
        <taxon>Metazoa</taxon>
        <taxon>Spiralia</taxon>
        <taxon>Lophotrochozoa</taxon>
        <taxon>Platyhelminthes</taxon>
        <taxon>Cestoda</taxon>
        <taxon>Eucestoda</taxon>
        <taxon>Cyclophyllidea</taxon>
        <taxon>Mesocestoididae</taxon>
        <taxon>Mesocestoides</taxon>
    </lineage>
</organism>
<proteinExistence type="predicted"/>
<reference evidence="2" key="1">
    <citation type="submission" date="2019-11" db="UniProtKB">
        <authorList>
            <consortium name="WormBaseParasite"/>
        </authorList>
    </citation>
    <scope>IDENTIFICATION</scope>
</reference>